<dbReference type="CDD" id="cd04403">
    <property type="entry name" value="RhoGAP_ARHGAP27_15_12_9"/>
    <property type="match status" value="1"/>
</dbReference>
<dbReference type="InterPro" id="IPR008936">
    <property type="entry name" value="Rho_GTPase_activation_prot"/>
</dbReference>
<dbReference type="InterPro" id="IPR001849">
    <property type="entry name" value="PH_domain"/>
</dbReference>
<dbReference type="InterPro" id="IPR001202">
    <property type="entry name" value="WW_dom"/>
</dbReference>
<evidence type="ECO:0000256" key="3">
    <source>
        <dbReference type="ARBA" id="ARBA00022468"/>
    </source>
</evidence>
<dbReference type="RefSeq" id="XP_017952790.2">
    <property type="nucleotide sequence ID" value="XM_018097301.2"/>
</dbReference>
<dbReference type="SUPFAM" id="SSF50729">
    <property type="entry name" value="PH domain-like"/>
    <property type="match status" value="1"/>
</dbReference>
<evidence type="ECO:0000313" key="13">
    <source>
        <dbReference type="RefSeq" id="XP_017952790.2"/>
    </source>
</evidence>
<keyword evidence="4" id="KW-0963">Cytoplasm</keyword>
<keyword evidence="5" id="KW-0472">Membrane</keyword>
<dbReference type="GO" id="GO:0005737">
    <property type="term" value="C:cytoplasm"/>
    <property type="evidence" value="ECO:0000318"/>
    <property type="project" value="GO_Central"/>
</dbReference>
<keyword evidence="12" id="KW-1185">Reference proteome</keyword>
<dbReference type="PANTHER" id="PTHR23176:SF108">
    <property type="entry name" value="RHO GTPASE-ACTIVATING PROTEIN 15"/>
    <property type="match status" value="1"/>
</dbReference>
<evidence type="ECO:0000256" key="8">
    <source>
        <dbReference type="ARBA" id="ARBA00042925"/>
    </source>
</evidence>
<comment type="subcellular location">
    <subcellularLocation>
        <location evidence="2">Cytoplasm</location>
    </subcellularLocation>
    <subcellularLocation>
        <location evidence="1">Membrane</location>
        <topology evidence="1">Peripheral membrane protein</topology>
    </subcellularLocation>
</comment>
<keyword evidence="3" id="KW-0343">GTPase activation</keyword>
<evidence type="ECO:0000256" key="7">
    <source>
        <dbReference type="ARBA" id="ARBA00042482"/>
    </source>
</evidence>
<dbReference type="GO" id="GO:0005096">
    <property type="term" value="F:GTPase activator activity"/>
    <property type="evidence" value="ECO:0000318"/>
    <property type="project" value="GO_Central"/>
</dbReference>
<evidence type="ECO:0000256" key="5">
    <source>
        <dbReference type="ARBA" id="ARBA00023136"/>
    </source>
</evidence>
<dbReference type="InterPro" id="IPR001605">
    <property type="entry name" value="PH_dom-spectrin-type"/>
</dbReference>
<evidence type="ECO:0000256" key="6">
    <source>
        <dbReference type="ARBA" id="ARBA00040777"/>
    </source>
</evidence>
<evidence type="ECO:0000256" key="1">
    <source>
        <dbReference type="ARBA" id="ARBA00004170"/>
    </source>
</evidence>
<gene>
    <name evidence="13 14" type="primary">arhgap15</name>
</gene>
<evidence type="ECO:0000256" key="4">
    <source>
        <dbReference type="ARBA" id="ARBA00022490"/>
    </source>
</evidence>
<dbReference type="CTD" id="55843"/>
<dbReference type="PRINTS" id="PR00683">
    <property type="entry name" value="SPECTRINPH"/>
</dbReference>
<name>A0A8J0T6X6_XENTR</name>
<dbReference type="AlphaFoldDB" id="A0A8J0T6X6"/>
<feature type="domain" description="Rho-GAP" evidence="11">
    <location>
        <begin position="360"/>
        <end position="549"/>
    </location>
</feature>
<dbReference type="PANTHER" id="PTHR23176">
    <property type="entry name" value="RHO/RAC/CDC GTPASE-ACTIVATING PROTEIN"/>
    <property type="match status" value="1"/>
</dbReference>
<sequence length="550" mass="63324">MKSHGNNICVRLVILSNYCRRLNSMQRSYSFILEPPYPVGTPVQILGLWEVYEDSFTGRKFYVHSISKQKTWKPPRSAPPVPPKNNITALSETCNETFDSDAKDPGAVQMRIRNANLKLERLCQAKSLVLDEATKPISRHRRNHSQQFVLDTSGSENILVNRNKEGFLNKTKIAEKGKKLRKNWVTSYTVLSGPKLEFYKDAKDQTASDLRSSTKQERIDLRGASVEWANEKSSRKNVFQITTLSGNEFLFQSDADITVQEWFRAIRNTIDSLGREKKSPPLCGNIEKTSNIELLHLEGENTKEHKHEQRKSLIFKLNYSASDTSERNRVKTRLKKFISRRPSLKTLQEKGIIKDQVFGCHLETLCKRENETVPRFVTQCIEAVEKRGMDADGIYRVSGNLSTIQKLRFIVNQEEKLNLDDSQWDDIHVVTGALKMFFRELPEPLFPYRFFEQFVEAIKLQESHLRVKALRDLVWNLPPANRNTMKALFEHLRKIVAKASVNLMSTQSLGIVFGPTLLRPESDMGNMAVCMVYQNQIVEIMLTEFDKIFS</sequence>
<dbReference type="PROSITE" id="PS50020">
    <property type="entry name" value="WW_DOMAIN_2"/>
    <property type="match status" value="1"/>
</dbReference>
<evidence type="ECO:0000313" key="14">
    <source>
        <dbReference type="Xenbase" id="XB-GENE-6038823"/>
    </source>
</evidence>
<evidence type="ECO:0000259" key="11">
    <source>
        <dbReference type="PROSITE" id="PS50238"/>
    </source>
</evidence>
<dbReference type="PROSITE" id="PS50238">
    <property type="entry name" value="RHOGAP"/>
    <property type="match status" value="1"/>
</dbReference>
<dbReference type="GO" id="GO:0005886">
    <property type="term" value="C:plasma membrane"/>
    <property type="evidence" value="ECO:0000318"/>
    <property type="project" value="GO_Central"/>
</dbReference>
<dbReference type="InterPro" id="IPR036020">
    <property type="entry name" value="WW_dom_sf"/>
</dbReference>
<dbReference type="InterPro" id="IPR011993">
    <property type="entry name" value="PH-like_dom_sf"/>
</dbReference>
<feature type="domain" description="WW" evidence="10">
    <location>
        <begin position="49"/>
        <end position="77"/>
    </location>
</feature>
<dbReference type="GeneID" id="100485536"/>
<dbReference type="SUPFAM" id="SSF51045">
    <property type="entry name" value="WW domain"/>
    <property type="match status" value="1"/>
</dbReference>
<dbReference type="Pfam" id="PF00169">
    <property type="entry name" value="PH"/>
    <property type="match status" value="1"/>
</dbReference>
<dbReference type="Xenbase" id="XB-GENE-6038823">
    <property type="gene designation" value="arhgap15"/>
</dbReference>
<accession>A0A8J0T6X6</accession>
<evidence type="ECO:0000259" key="9">
    <source>
        <dbReference type="PROSITE" id="PS50003"/>
    </source>
</evidence>
<dbReference type="OMA" id="DHNQWED"/>
<dbReference type="SMART" id="SM00233">
    <property type="entry name" value="PH"/>
    <property type="match status" value="1"/>
</dbReference>
<dbReference type="OrthoDB" id="79452at2759"/>
<dbReference type="Gene3D" id="2.20.70.10">
    <property type="match status" value="1"/>
</dbReference>
<evidence type="ECO:0000259" key="10">
    <source>
        <dbReference type="PROSITE" id="PS50020"/>
    </source>
</evidence>
<dbReference type="Gene3D" id="2.30.29.30">
    <property type="entry name" value="Pleckstrin-homology domain (PH domain)/Phosphotyrosine-binding domain (PTB)"/>
    <property type="match status" value="1"/>
</dbReference>
<dbReference type="PROSITE" id="PS50003">
    <property type="entry name" value="PH_DOMAIN"/>
    <property type="match status" value="1"/>
</dbReference>
<dbReference type="InterPro" id="IPR000198">
    <property type="entry name" value="RhoGAP_dom"/>
</dbReference>
<dbReference type="SMART" id="SM00324">
    <property type="entry name" value="RhoGAP"/>
    <property type="match status" value="1"/>
</dbReference>
<dbReference type="GO" id="GO:0007264">
    <property type="term" value="P:small GTPase-mediated signal transduction"/>
    <property type="evidence" value="ECO:0000318"/>
    <property type="project" value="GO_Central"/>
</dbReference>
<dbReference type="InterPro" id="IPR050729">
    <property type="entry name" value="Rho-GAP"/>
</dbReference>
<protein>
    <recommendedName>
        <fullName evidence="6">Rho GTPase-activating protein 15</fullName>
    </recommendedName>
    <alternativeName>
        <fullName evidence="7">ArhGAP15</fullName>
    </alternativeName>
    <alternativeName>
        <fullName evidence="8">Rho-type GTPase-activating protein 15</fullName>
    </alternativeName>
</protein>
<organism evidence="12 13">
    <name type="scientific">Xenopus tropicalis</name>
    <name type="common">Western clawed frog</name>
    <name type="synonym">Silurana tropicalis</name>
    <dbReference type="NCBI Taxonomy" id="8364"/>
    <lineage>
        <taxon>Eukaryota</taxon>
        <taxon>Metazoa</taxon>
        <taxon>Chordata</taxon>
        <taxon>Craniata</taxon>
        <taxon>Vertebrata</taxon>
        <taxon>Euteleostomi</taxon>
        <taxon>Amphibia</taxon>
        <taxon>Batrachia</taxon>
        <taxon>Anura</taxon>
        <taxon>Pipoidea</taxon>
        <taxon>Pipidae</taxon>
        <taxon>Xenopodinae</taxon>
        <taxon>Xenopus</taxon>
        <taxon>Silurana</taxon>
    </lineage>
</organism>
<reference evidence="13" key="1">
    <citation type="submission" date="2025-08" db="UniProtKB">
        <authorList>
            <consortium name="RefSeq"/>
        </authorList>
    </citation>
    <scope>IDENTIFICATION</scope>
    <source>
        <strain evidence="13">Nigerian</strain>
        <tissue evidence="13">Liver and blood</tissue>
    </source>
</reference>
<dbReference type="AGR" id="Xenbase:XB-GENE-6038823"/>
<dbReference type="SUPFAM" id="SSF48350">
    <property type="entry name" value="GTPase activation domain, GAP"/>
    <property type="match status" value="1"/>
</dbReference>
<dbReference type="CDD" id="cd13233">
    <property type="entry name" value="PH_ARHGAP9-like"/>
    <property type="match status" value="1"/>
</dbReference>
<feature type="domain" description="PH" evidence="9">
    <location>
        <begin position="161"/>
        <end position="271"/>
    </location>
</feature>
<dbReference type="KEGG" id="xtr:100485536"/>
<dbReference type="FunFam" id="1.10.555.10:FF:000003">
    <property type="entry name" value="Putative rho GTPase-activating protein 12"/>
    <property type="match status" value="1"/>
</dbReference>
<proteinExistence type="predicted"/>
<evidence type="ECO:0000256" key="2">
    <source>
        <dbReference type="ARBA" id="ARBA00004496"/>
    </source>
</evidence>
<dbReference type="Pfam" id="PF00620">
    <property type="entry name" value="RhoGAP"/>
    <property type="match status" value="1"/>
</dbReference>
<evidence type="ECO:0000313" key="12">
    <source>
        <dbReference type="Proteomes" id="UP000008143"/>
    </source>
</evidence>
<dbReference type="Gene3D" id="1.10.555.10">
    <property type="entry name" value="Rho GTPase activation protein"/>
    <property type="match status" value="1"/>
</dbReference>
<dbReference type="GO" id="GO:0005543">
    <property type="term" value="F:phospholipid binding"/>
    <property type="evidence" value="ECO:0007669"/>
    <property type="project" value="InterPro"/>
</dbReference>
<dbReference type="Proteomes" id="UP000008143">
    <property type="component" value="Chromosome 9"/>
</dbReference>